<dbReference type="GO" id="GO:0005737">
    <property type="term" value="C:cytoplasm"/>
    <property type="evidence" value="ECO:0007669"/>
    <property type="project" value="UniProtKB-SubCell"/>
</dbReference>
<feature type="domain" description="Phosphoribosyltransferase" evidence="7">
    <location>
        <begin position="29"/>
        <end position="157"/>
    </location>
</feature>
<dbReference type="PATRIC" id="fig|1497955.3.peg.270"/>
<dbReference type="UniPathway" id="UPA00602">
    <property type="reaction ID" value="UER00658"/>
</dbReference>
<evidence type="ECO:0000313" key="9">
    <source>
        <dbReference type="Proteomes" id="UP000070080"/>
    </source>
</evidence>
<dbReference type="GO" id="GO:0032265">
    <property type="term" value="P:XMP salvage"/>
    <property type="evidence" value="ECO:0007669"/>
    <property type="project" value="UniProtKB-UniRule"/>
</dbReference>
<evidence type="ECO:0000313" key="8">
    <source>
        <dbReference type="EMBL" id="KXB42598.1"/>
    </source>
</evidence>
<evidence type="ECO:0000259" key="7">
    <source>
        <dbReference type="Pfam" id="PF00156"/>
    </source>
</evidence>
<evidence type="ECO:0000256" key="5">
    <source>
        <dbReference type="HAMAP-Rule" id="MF_01184"/>
    </source>
</evidence>
<keyword evidence="1 5" id="KW-0963">Cytoplasm</keyword>
<dbReference type="CDD" id="cd06223">
    <property type="entry name" value="PRTases_typeI"/>
    <property type="match status" value="1"/>
</dbReference>
<dbReference type="PANTHER" id="PTHR43864:SF1">
    <property type="entry name" value="XANTHINE PHOSPHORIBOSYLTRANSFERASE"/>
    <property type="match status" value="1"/>
</dbReference>
<dbReference type="EMBL" id="LSCV01000002">
    <property type="protein sequence ID" value="KXB42598.1"/>
    <property type="molecule type" value="Genomic_DNA"/>
</dbReference>
<sequence>MQILEERIVQDGLVIGTDTVKVDSFLNQQLDVNLFQALGKEIHRRFQDERINKILTIETSGIAIATVVALEYGGLPLVYAKKNKPSTMIDDSYSAPVKSFTKGIVSNVRVSKRYLQPSDRILIIDDFLAHGEAMYGLISLCKQAGAEVIGLCSVIEKVFQGGGDKLRAQGYHLESLAKIEKVENGKIVFTE</sequence>
<comment type="subunit">
    <text evidence="5">Homodimer.</text>
</comment>
<dbReference type="HAMAP" id="MF_01184">
    <property type="entry name" value="XPRTase"/>
    <property type="match status" value="1"/>
</dbReference>
<gene>
    <name evidence="5" type="primary">xpt</name>
    <name evidence="8" type="ORF">HMPREF1872_00287</name>
</gene>
<dbReference type="NCBIfam" id="NF006671">
    <property type="entry name" value="PRK09219.1"/>
    <property type="match status" value="1"/>
</dbReference>
<organism evidence="8 9">
    <name type="scientific">Amygdalobacter nucleatus</name>
    <dbReference type="NCBI Taxonomy" id="3029274"/>
    <lineage>
        <taxon>Bacteria</taxon>
        <taxon>Bacillati</taxon>
        <taxon>Bacillota</taxon>
        <taxon>Clostridia</taxon>
        <taxon>Eubacteriales</taxon>
        <taxon>Oscillospiraceae</taxon>
        <taxon>Amygdalobacter</taxon>
    </lineage>
</organism>
<name>A0A133YHD3_9FIRM</name>
<dbReference type="InterPro" id="IPR000836">
    <property type="entry name" value="PRTase_dom"/>
</dbReference>
<protein>
    <recommendedName>
        <fullName evidence="5 6">Xanthine phosphoribosyltransferase</fullName>
        <shortName evidence="5">XPRTase</shortName>
        <ecNumber evidence="5 6">2.4.2.22</ecNumber>
    </recommendedName>
</protein>
<dbReference type="NCBIfam" id="TIGR01744">
    <property type="entry name" value="XPRTase"/>
    <property type="match status" value="1"/>
</dbReference>
<keyword evidence="9" id="KW-1185">Reference proteome</keyword>
<comment type="catalytic activity">
    <reaction evidence="5">
        <text>XMP + diphosphate = xanthine + 5-phospho-alpha-D-ribose 1-diphosphate</text>
        <dbReference type="Rhea" id="RHEA:10800"/>
        <dbReference type="ChEBI" id="CHEBI:17712"/>
        <dbReference type="ChEBI" id="CHEBI:33019"/>
        <dbReference type="ChEBI" id="CHEBI:57464"/>
        <dbReference type="ChEBI" id="CHEBI:58017"/>
        <dbReference type="EC" id="2.4.2.22"/>
    </reaction>
</comment>
<evidence type="ECO:0000256" key="3">
    <source>
        <dbReference type="ARBA" id="ARBA00022679"/>
    </source>
</evidence>
<comment type="caution">
    <text evidence="8">The sequence shown here is derived from an EMBL/GenBank/DDBJ whole genome shotgun (WGS) entry which is preliminary data.</text>
</comment>
<dbReference type="AlphaFoldDB" id="A0A133YHD3"/>
<evidence type="ECO:0000256" key="2">
    <source>
        <dbReference type="ARBA" id="ARBA00022676"/>
    </source>
</evidence>
<dbReference type="SUPFAM" id="SSF53271">
    <property type="entry name" value="PRTase-like"/>
    <property type="match status" value="1"/>
</dbReference>
<keyword evidence="2 5" id="KW-0328">Glycosyltransferase</keyword>
<dbReference type="InterPro" id="IPR050118">
    <property type="entry name" value="Pur/Pyrimidine_PRTase"/>
</dbReference>
<accession>A0A133YHD3</accession>
<proteinExistence type="inferred from homology"/>
<comment type="similarity">
    <text evidence="5">Belongs to the purine/pyrimidine phosphoribosyltransferase family. Xpt subfamily.</text>
</comment>
<dbReference type="Gene3D" id="3.40.50.2020">
    <property type="match status" value="1"/>
</dbReference>
<dbReference type="GO" id="GO:0046110">
    <property type="term" value="P:xanthine metabolic process"/>
    <property type="evidence" value="ECO:0007669"/>
    <property type="project" value="UniProtKB-UniRule"/>
</dbReference>
<keyword evidence="4 5" id="KW-0660">Purine salvage</keyword>
<dbReference type="EC" id="2.4.2.22" evidence="5 6"/>
<dbReference type="RefSeq" id="WP_066712787.1">
    <property type="nucleotide sequence ID" value="NZ_CP118869.1"/>
</dbReference>
<reference evidence="9" key="1">
    <citation type="submission" date="2016-01" db="EMBL/GenBank/DDBJ databases">
        <authorList>
            <person name="Mitreva M."/>
            <person name="Pepin K.H."/>
            <person name="Mihindukulasuriya K.A."/>
            <person name="Fulton R."/>
            <person name="Fronick C."/>
            <person name="O'Laughlin M."/>
            <person name="Miner T."/>
            <person name="Herter B."/>
            <person name="Rosa B.A."/>
            <person name="Cordes M."/>
            <person name="Tomlinson C."/>
            <person name="Wollam A."/>
            <person name="Palsikar V.B."/>
            <person name="Mardis E.R."/>
            <person name="Wilson R.K."/>
        </authorList>
    </citation>
    <scope>NUCLEOTIDE SEQUENCE [LARGE SCALE GENOMIC DNA]</scope>
    <source>
        <strain evidence="9">KA00274</strain>
    </source>
</reference>
<comment type="subcellular location">
    <subcellularLocation>
        <location evidence="5">Cytoplasm</location>
    </subcellularLocation>
</comment>
<feature type="binding site" evidence="5">
    <location>
        <position position="157"/>
    </location>
    <ligand>
        <name>xanthine</name>
        <dbReference type="ChEBI" id="CHEBI:17712"/>
    </ligand>
</feature>
<comment type="caution">
    <text evidence="5">Lacks conserved residue(s) required for the propagation of feature annotation.</text>
</comment>
<dbReference type="InterPro" id="IPR010079">
    <property type="entry name" value="Xanthine_PRibTrfase"/>
</dbReference>
<comment type="pathway">
    <text evidence="5">Purine metabolism; XMP biosynthesis via salvage pathway; XMP from xanthine: step 1/1.</text>
</comment>
<dbReference type="GO" id="GO:0000310">
    <property type="term" value="F:xanthine phosphoribosyltransferase activity"/>
    <property type="evidence" value="ECO:0007669"/>
    <property type="project" value="UniProtKB-UniRule"/>
</dbReference>
<evidence type="ECO:0000256" key="4">
    <source>
        <dbReference type="ARBA" id="ARBA00022726"/>
    </source>
</evidence>
<feature type="binding site" evidence="5">
    <location>
        <begin position="129"/>
        <end position="133"/>
    </location>
    <ligand>
        <name>5-phospho-alpha-D-ribose 1-diphosphate</name>
        <dbReference type="ChEBI" id="CHEBI:58017"/>
    </ligand>
</feature>
<keyword evidence="3 5" id="KW-0808">Transferase</keyword>
<feature type="binding site" evidence="5">
    <location>
        <position position="27"/>
    </location>
    <ligand>
        <name>xanthine</name>
        <dbReference type="ChEBI" id="CHEBI:17712"/>
    </ligand>
</feature>
<dbReference type="PANTHER" id="PTHR43864">
    <property type="entry name" value="HYPOXANTHINE/GUANINE PHOSPHORIBOSYLTRANSFERASE"/>
    <property type="match status" value="1"/>
</dbReference>
<dbReference type="STRING" id="1497955.HMPREF1872_00287"/>
<dbReference type="GO" id="GO:0006166">
    <property type="term" value="P:purine ribonucleoside salvage"/>
    <property type="evidence" value="ECO:0007669"/>
    <property type="project" value="UniProtKB-KW"/>
</dbReference>
<dbReference type="OrthoDB" id="9790678at2"/>
<evidence type="ECO:0000256" key="6">
    <source>
        <dbReference type="NCBIfam" id="TIGR01744"/>
    </source>
</evidence>
<dbReference type="Proteomes" id="UP000070080">
    <property type="component" value="Unassembled WGS sequence"/>
</dbReference>
<comment type="function">
    <text evidence="5">Converts the preformed base xanthine, a product of nucleic acid breakdown, to xanthosine 5'-monophosphate (XMP), so it can be reused for RNA or DNA synthesis.</text>
</comment>
<dbReference type="InterPro" id="IPR029057">
    <property type="entry name" value="PRTase-like"/>
</dbReference>
<evidence type="ECO:0000256" key="1">
    <source>
        <dbReference type="ARBA" id="ARBA00022490"/>
    </source>
</evidence>
<dbReference type="Pfam" id="PF00156">
    <property type="entry name" value="Pribosyltran"/>
    <property type="match status" value="1"/>
</dbReference>